<evidence type="ECO:0000256" key="1">
    <source>
        <dbReference type="SAM" id="Coils"/>
    </source>
</evidence>
<comment type="caution">
    <text evidence="2">The sequence shown here is derived from an EMBL/GenBank/DDBJ whole genome shotgun (WGS) entry which is preliminary data.</text>
</comment>
<dbReference type="Proteomes" id="UP000279236">
    <property type="component" value="Unassembled WGS sequence"/>
</dbReference>
<dbReference type="AlphaFoldDB" id="A0A427XGB7"/>
<reference evidence="2 3" key="1">
    <citation type="submission" date="2018-11" db="EMBL/GenBank/DDBJ databases">
        <title>Genome sequence of Apiotrichum porosum DSM 27194.</title>
        <authorList>
            <person name="Aliyu H."/>
            <person name="Gorte O."/>
            <person name="Ochsenreither K."/>
        </authorList>
    </citation>
    <scope>NUCLEOTIDE SEQUENCE [LARGE SCALE GENOMIC DNA]</scope>
    <source>
        <strain evidence="2 3">DSM 27194</strain>
    </source>
</reference>
<dbReference type="GeneID" id="39587481"/>
<keyword evidence="3" id="KW-1185">Reference proteome</keyword>
<sequence>MDPPRRHTIKELMAILDTSPPDTLVAQLAAQLVPVVLAELDCIDARLTKRQAARTFLKAEQAFLQDMHRGMEANRAKVVIKLNRLQGEQFRRLPSTMTSGFEASARAKRDAIASIDAALETNREAVEAVIRALEKNEAAINDDLAELAALQG</sequence>
<feature type="coiled-coil region" evidence="1">
    <location>
        <begin position="116"/>
        <end position="150"/>
    </location>
</feature>
<dbReference type="EMBL" id="RSCE01000014">
    <property type="protein sequence ID" value="RSH77872.1"/>
    <property type="molecule type" value="Genomic_DNA"/>
</dbReference>
<proteinExistence type="predicted"/>
<dbReference type="RefSeq" id="XP_028473019.1">
    <property type="nucleotide sequence ID" value="XM_028618652.1"/>
</dbReference>
<accession>A0A427XGB7</accession>
<organism evidence="2 3">
    <name type="scientific">Apiotrichum porosum</name>
    <dbReference type="NCBI Taxonomy" id="105984"/>
    <lineage>
        <taxon>Eukaryota</taxon>
        <taxon>Fungi</taxon>
        <taxon>Dikarya</taxon>
        <taxon>Basidiomycota</taxon>
        <taxon>Agaricomycotina</taxon>
        <taxon>Tremellomycetes</taxon>
        <taxon>Trichosporonales</taxon>
        <taxon>Trichosporonaceae</taxon>
        <taxon>Apiotrichum</taxon>
    </lineage>
</organism>
<evidence type="ECO:0000313" key="2">
    <source>
        <dbReference type="EMBL" id="RSH77872.1"/>
    </source>
</evidence>
<keyword evidence="1" id="KW-0175">Coiled coil</keyword>
<evidence type="ECO:0000313" key="3">
    <source>
        <dbReference type="Proteomes" id="UP000279236"/>
    </source>
</evidence>
<protein>
    <submittedName>
        <fullName evidence="2">Uncharacterized protein</fullName>
    </submittedName>
</protein>
<name>A0A427XGB7_9TREE</name>
<gene>
    <name evidence="2" type="ORF">EHS24_002938</name>
</gene>